<sequence>MLDLHRLVLLREVKLRGTITGAARALSYTHSAVSQQLALLERQAGVPLLEKVGRGVRLTSAAEELVQRADEILAILEQAEADLAASDTHVRGTLHLAAFTTISRTAVPQVVDSLRLQHPELDVRYRQVEPEDGLLLLTSRRIDVLVTDSYGNFETVPAELHADLLTYDPVRAYLPTTHSNIDSLDALRRVRWVLEPSGSEAHAWARGLCRQHGFEPDVAYESPDLLFHLRMVEAGLAAAFLPDLLVRDARTHLTPSPLFGAHQRRSIFLICRSGAQRRPAVMACRDAFTDHLS</sequence>
<feature type="domain" description="HTH lysR-type" evidence="6">
    <location>
        <begin position="2"/>
        <end position="59"/>
    </location>
</feature>
<dbReference type="Gene3D" id="3.40.190.10">
    <property type="entry name" value="Periplasmic binding protein-like II"/>
    <property type="match status" value="2"/>
</dbReference>
<comment type="caution">
    <text evidence="7">The sequence shown here is derived from an EMBL/GenBank/DDBJ whole genome shotgun (WGS) entry which is preliminary data.</text>
</comment>
<evidence type="ECO:0000259" key="6">
    <source>
        <dbReference type="PROSITE" id="PS50931"/>
    </source>
</evidence>
<dbReference type="Gene3D" id="1.10.10.10">
    <property type="entry name" value="Winged helix-like DNA-binding domain superfamily/Winged helix DNA-binding domain"/>
    <property type="match status" value="1"/>
</dbReference>
<name>A0ABW6NRI1_9NOCA</name>
<proteinExistence type="inferred from homology"/>
<organism evidence="7 8">
    <name type="scientific">Nocardia africana</name>
    <dbReference type="NCBI Taxonomy" id="134964"/>
    <lineage>
        <taxon>Bacteria</taxon>
        <taxon>Bacillati</taxon>
        <taxon>Actinomycetota</taxon>
        <taxon>Actinomycetes</taxon>
        <taxon>Mycobacteriales</taxon>
        <taxon>Nocardiaceae</taxon>
        <taxon>Nocardia</taxon>
    </lineage>
</organism>
<accession>A0ABW6NRI1</accession>
<dbReference type="EMBL" id="JBIALX010000019">
    <property type="protein sequence ID" value="MFF0457760.1"/>
    <property type="molecule type" value="Genomic_DNA"/>
</dbReference>
<evidence type="ECO:0000256" key="1">
    <source>
        <dbReference type="ARBA" id="ARBA00009437"/>
    </source>
</evidence>
<dbReference type="PROSITE" id="PS50931">
    <property type="entry name" value="HTH_LYSR"/>
    <property type="match status" value="1"/>
</dbReference>
<keyword evidence="5" id="KW-0804">Transcription</keyword>
<keyword evidence="2" id="KW-0805">Transcription regulation</keyword>
<evidence type="ECO:0000256" key="3">
    <source>
        <dbReference type="ARBA" id="ARBA00023125"/>
    </source>
</evidence>
<keyword evidence="3" id="KW-0238">DNA-binding</keyword>
<dbReference type="InterPro" id="IPR036388">
    <property type="entry name" value="WH-like_DNA-bd_sf"/>
</dbReference>
<dbReference type="SUPFAM" id="SSF46785">
    <property type="entry name" value="Winged helix' DNA-binding domain"/>
    <property type="match status" value="1"/>
</dbReference>
<evidence type="ECO:0000313" key="8">
    <source>
        <dbReference type="Proteomes" id="UP001601521"/>
    </source>
</evidence>
<gene>
    <name evidence="7" type="ORF">ACFYTH_30740</name>
</gene>
<keyword evidence="4" id="KW-0010">Activator</keyword>
<dbReference type="PANTHER" id="PTHR30346">
    <property type="entry name" value="TRANSCRIPTIONAL DUAL REGULATOR HCAR-RELATED"/>
    <property type="match status" value="1"/>
</dbReference>
<comment type="similarity">
    <text evidence="1">Belongs to the LysR transcriptional regulatory family.</text>
</comment>
<dbReference type="InterPro" id="IPR000847">
    <property type="entry name" value="LysR_HTH_N"/>
</dbReference>
<dbReference type="PANTHER" id="PTHR30346:SF29">
    <property type="entry name" value="LYSR SUBSTRATE-BINDING"/>
    <property type="match status" value="1"/>
</dbReference>
<evidence type="ECO:0000256" key="2">
    <source>
        <dbReference type="ARBA" id="ARBA00023015"/>
    </source>
</evidence>
<evidence type="ECO:0000256" key="4">
    <source>
        <dbReference type="ARBA" id="ARBA00023159"/>
    </source>
</evidence>
<dbReference type="Proteomes" id="UP001601521">
    <property type="component" value="Unassembled WGS sequence"/>
</dbReference>
<protein>
    <submittedName>
        <fullName evidence="7">LysR family transcriptional regulator</fullName>
    </submittedName>
</protein>
<reference evidence="7 8" key="1">
    <citation type="submission" date="2024-10" db="EMBL/GenBank/DDBJ databases">
        <title>The Natural Products Discovery Center: Release of the First 8490 Sequenced Strains for Exploring Actinobacteria Biosynthetic Diversity.</title>
        <authorList>
            <person name="Kalkreuter E."/>
            <person name="Kautsar S.A."/>
            <person name="Yang D."/>
            <person name="Bader C.D."/>
            <person name="Teijaro C.N."/>
            <person name="Fluegel L."/>
            <person name="Davis C.M."/>
            <person name="Simpson J.R."/>
            <person name="Lauterbach L."/>
            <person name="Steele A.D."/>
            <person name="Gui C."/>
            <person name="Meng S."/>
            <person name="Li G."/>
            <person name="Viehrig K."/>
            <person name="Ye F."/>
            <person name="Su P."/>
            <person name="Kiefer A.F."/>
            <person name="Nichols A."/>
            <person name="Cepeda A.J."/>
            <person name="Yan W."/>
            <person name="Fan B."/>
            <person name="Jiang Y."/>
            <person name="Adhikari A."/>
            <person name="Zheng C.-J."/>
            <person name="Schuster L."/>
            <person name="Cowan T.M."/>
            <person name="Smanski M.J."/>
            <person name="Chevrette M.G."/>
            <person name="De Carvalho L.P.S."/>
            <person name="Shen B."/>
        </authorList>
    </citation>
    <scope>NUCLEOTIDE SEQUENCE [LARGE SCALE GENOMIC DNA]</scope>
    <source>
        <strain evidence="7 8">NPDC004550</strain>
    </source>
</reference>
<dbReference type="InterPro" id="IPR005119">
    <property type="entry name" value="LysR_subst-bd"/>
</dbReference>
<evidence type="ECO:0000256" key="5">
    <source>
        <dbReference type="ARBA" id="ARBA00023163"/>
    </source>
</evidence>
<keyword evidence="8" id="KW-1185">Reference proteome</keyword>
<dbReference type="InterPro" id="IPR036390">
    <property type="entry name" value="WH_DNA-bd_sf"/>
</dbReference>
<evidence type="ECO:0000313" key="7">
    <source>
        <dbReference type="EMBL" id="MFF0457760.1"/>
    </source>
</evidence>
<dbReference type="Pfam" id="PF03466">
    <property type="entry name" value="LysR_substrate"/>
    <property type="match status" value="1"/>
</dbReference>
<dbReference type="Pfam" id="PF00126">
    <property type="entry name" value="HTH_1"/>
    <property type="match status" value="1"/>
</dbReference>
<dbReference type="RefSeq" id="WP_387255075.1">
    <property type="nucleotide sequence ID" value="NZ_JBIALX010000019.1"/>
</dbReference>
<dbReference type="SUPFAM" id="SSF53850">
    <property type="entry name" value="Periplasmic binding protein-like II"/>
    <property type="match status" value="1"/>
</dbReference>